<name>A0A6G4X7K7_9ACTN</name>
<dbReference type="AlphaFoldDB" id="A0A6G4X7K7"/>
<proteinExistence type="predicted"/>
<dbReference type="EMBL" id="JAAKZZ010000775">
    <property type="protein sequence ID" value="NGO73529.1"/>
    <property type="molecule type" value="Genomic_DNA"/>
</dbReference>
<dbReference type="RefSeq" id="WP_165303161.1">
    <property type="nucleotide sequence ID" value="NZ_JAAKZZ010000775.1"/>
</dbReference>
<dbReference type="Proteomes" id="UP000477722">
    <property type="component" value="Unassembled WGS sequence"/>
</dbReference>
<protein>
    <submittedName>
        <fullName evidence="1">Uncharacterized protein</fullName>
    </submittedName>
</protein>
<comment type="caution">
    <text evidence="1">The sequence shown here is derived from an EMBL/GenBank/DDBJ whole genome shotgun (WGS) entry which is preliminary data.</text>
</comment>
<accession>A0A6G4X7K7</accession>
<gene>
    <name evidence="1" type="ORF">G5C65_35415</name>
</gene>
<reference evidence="1 2" key="1">
    <citation type="submission" date="2020-02" db="EMBL/GenBank/DDBJ databases">
        <title>Whole-genome analyses of novel actinobacteria.</title>
        <authorList>
            <person name="Sahin N."/>
            <person name="Tatar D."/>
        </authorList>
    </citation>
    <scope>NUCLEOTIDE SEQUENCE [LARGE SCALE GENOMIC DNA]</scope>
    <source>
        <strain evidence="1 2">SB3404</strain>
    </source>
</reference>
<keyword evidence="2" id="KW-1185">Reference proteome</keyword>
<organism evidence="1 2">
    <name type="scientific">Streptomyces boncukensis</name>
    <dbReference type="NCBI Taxonomy" id="2711219"/>
    <lineage>
        <taxon>Bacteria</taxon>
        <taxon>Bacillati</taxon>
        <taxon>Actinomycetota</taxon>
        <taxon>Actinomycetes</taxon>
        <taxon>Kitasatosporales</taxon>
        <taxon>Streptomycetaceae</taxon>
        <taxon>Streptomyces</taxon>
    </lineage>
</organism>
<evidence type="ECO:0000313" key="2">
    <source>
        <dbReference type="Proteomes" id="UP000477722"/>
    </source>
</evidence>
<sequence length="93" mass="10519">MSTHDDSHVQEVWYLAPREAKKITGLEEVAIELWVDDETVKITGPGGIGGGYSADRKHIVTEVIPQFERDGWRVTATYKVNDPIGYDEEDDDR</sequence>
<evidence type="ECO:0000313" key="1">
    <source>
        <dbReference type="EMBL" id="NGO73529.1"/>
    </source>
</evidence>